<sequence length="135" mass="14939">MEVKEANLVINDKNRKARLKSDLAKELQVSKYSGYMNLSGARALEATMPLMLTLRKSAKVNKMLSKPGGPSEKDLENIGVGIKEDKEILLYDNLYGYAKCTFESSASSKGKIAFTFNRSGLNNIKSGDTKLKKEN</sequence>
<dbReference type="AlphaFoldDB" id="A0A1H0Q0A1"/>
<name>A0A1H0Q0A1_STREI</name>
<evidence type="ECO:0000313" key="2">
    <source>
        <dbReference type="Proteomes" id="UP000183816"/>
    </source>
</evidence>
<accession>A0A1H0Q0A1</accession>
<dbReference type="EMBL" id="FNJK01000005">
    <property type="protein sequence ID" value="SDP10108.1"/>
    <property type="molecule type" value="Genomic_DNA"/>
</dbReference>
<dbReference type="Proteomes" id="UP000183816">
    <property type="component" value="Unassembled WGS sequence"/>
</dbReference>
<reference evidence="1 2" key="1">
    <citation type="submission" date="2016-10" db="EMBL/GenBank/DDBJ databases">
        <authorList>
            <person name="de Groot N.N."/>
        </authorList>
    </citation>
    <scope>NUCLEOTIDE SEQUENCE [LARGE SCALE GENOMIC DNA]</scope>
    <source>
        <strain evidence="1 2">Sb04</strain>
    </source>
</reference>
<organism evidence="1 2">
    <name type="scientific">Streptococcus equinus</name>
    <name type="common">Streptococcus bovis</name>
    <dbReference type="NCBI Taxonomy" id="1335"/>
    <lineage>
        <taxon>Bacteria</taxon>
        <taxon>Bacillati</taxon>
        <taxon>Bacillota</taxon>
        <taxon>Bacilli</taxon>
        <taxon>Lactobacillales</taxon>
        <taxon>Streptococcaceae</taxon>
        <taxon>Streptococcus</taxon>
    </lineage>
</organism>
<gene>
    <name evidence="1" type="ORF">SAMN05216347_10560</name>
</gene>
<protein>
    <submittedName>
        <fullName evidence="1">Uncharacterized protein</fullName>
    </submittedName>
</protein>
<evidence type="ECO:0000313" key="1">
    <source>
        <dbReference type="EMBL" id="SDP10108.1"/>
    </source>
</evidence>
<proteinExistence type="predicted"/>
<dbReference type="RefSeq" id="WP_234792816.1">
    <property type="nucleotide sequence ID" value="NZ_FNJK01000005.1"/>
</dbReference>